<protein>
    <submittedName>
        <fullName evidence="2">Uncharacterized protein</fullName>
    </submittedName>
</protein>
<evidence type="ECO:0000313" key="3">
    <source>
        <dbReference type="Proteomes" id="UP000305948"/>
    </source>
</evidence>
<dbReference type="Proteomes" id="UP000305948">
    <property type="component" value="Unassembled WGS sequence"/>
</dbReference>
<evidence type="ECO:0000313" key="2">
    <source>
        <dbReference type="EMBL" id="TFK46909.1"/>
    </source>
</evidence>
<proteinExistence type="predicted"/>
<organism evidence="2 3">
    <name type="scientific">Heliocybe sulcata</name>
    <dbReference type="NCBI Taxonomy" id="5364"/>
    <lineage>
        <taxon>Eukaryota</taxon>
        <taxon>Fungi</taxon>
        <taxon>Dikarya</taxon>
        <taxon>Basidiomycota</taxon>
        <taxon>Agaricomycotina</taxon>
        <taxon>Agaricomycetes</taxon>
        <taxon>Gloeophyllales</taxon>
        <taxon>Gloeophyllaceae</taxon>
        <taxon>Heliocybe</taxon>
    </lineage>
</organism>
<feature type="region of interest" description="Disordered" evidence="1">
    <location>
        <begin position="154"/>
        <end position="181"/>
    </location>
</feature>
<name>A0A5C3MN79_9AGAM</name>
<accession>A0A5C3MN79</accession>
<dbReference type="AlphaFoldDB" id="A0A5C3MN79"/>
<feature type="compositionally biased region" description="Basic and acidic residues" evidence="1">
    <location>
        <begin position="158"/>
        <end position="175"/>
    </location>
</feature>
<reference evidence="2 3" key="1">
    <citation type="journal article" date="2019" name="Nat. Ecol. Evol.">
        <title>Megaphylogeny resolves global patterns of mushroom evolution.</title>
        <authorList>
            <person name="Varga T."/>
            <person name="Krizsan K."/>
            <person name="Foldi C."/>
            <person name="Dima B."/>
            <person name="Sanchez-Garcia M."/>
            <person name="Sanchez-Ramirez S."/>
            <person name="Szollosi G.J."/>
            <person name="Szarkandi J.G."/>
            <person name="Papp V."/>
            <person name="Albert L."/>
            <person name="Andreopoulos W."/>
            <person name="Angelini C."/>
            <person name="Antonin V."/>
            <person name="Barry K.W."/>
            <person name="Bougher N.L."/>
            <person name="Buchanan P."/>
            <person name="Buyck B."/>
            <person name="Bense V."/>
            <person name="Catcheside P."/>
            <person name="Chovatia M."/>
            <person name="Cooper J."/>
            <person name="Damon W."/>
            <person name="Desjardin D."/>
            <person name="Finy P."/>
            <person name="Geml J."/>
            <person name="Haridas S."/>
            <person name="Hughes K."/>
            <person name="Justo A."/>
            <person name="Karasinski D."/>
            <person name="Kautmanova I."/>
            <person name="Kiss B."/>
            <person name="Kocsube S."/>
            <person name="Kotiranta H."/>
            <person name="LaButti K.M."/>
            <person name="Lechner B.E."/>
            <person name="Liimatainen K."/>
            <person name="Lipzen A."/>
            <person name="Lukacs Z."/>
            <person name="Mihaltcheva S."/>
            <person name="Morgado L.N."/>
            <person name="Niskanen T."/>
            <person name="Noordeloos M.E."/>
            <person name="Ohm R.A."/>
            <person name="Ortiz-Santana B."/>
            <person name="Ovrebo C."/>
            <person name="Racz N."/>
            <person name="Riley R."/>
            <person name="Savchenko A."/>
            <person name="Shiryaev A."/>
            <person name="Soop K."/>
            <person name="Spirin V."/>
            <person name="Szebenyi C."/>
            <person name="Tomsovsky M."/>
            <person name="Tulloss R.E."/>
            <person name="Uehling J."/>
            <person name="Grigoriev I.V."/>
            <person name="Vagvolgyi C."/>
            <person name="Papp T."/>
            <person name="Martin F.M."/>
            <person name="Miettinen O."/>
            <person name="Hibbett D.S."/>
            <person name="Nagy L.G."/>
        </authorList>
    </citation>
    <scope>NUCLEOTIDE SEQUENCE [LARGE SCALE GENOMIC DNA]</scope>
    <source>
        <strain evidence="2 3">OMC1185</strain>
    </source>
</reference>
<evidence type="ECO:0000256" key="1">
    <source>
        <dbReference type="SAM" id="MobiDB-lite"/>
    </source>
</evidence>
<keyword evidence="3" id="KW-1185">Reference proteome</keyword>
<dbReference type="EMBL" id="ML213526">
    <property type="protein sequence ID" value="TFK46909.1"/>
    <property type="molecule type" value="Genomic_DNA"/>
</dbReference>
<dbReference type="OrthoDB" id="5848685at2759"/>
<sequence length="181" mass="21207">MRDAMKNEKDKLFEEWTAEKQRFEEYISRLEGDKAALTSEREKREKNIALQLVDFSDHLATDCANLKEQRSKYKADLDESAKTVTRLREQMTEIGQNADRTTRERDQLRQQVIELEQLRTSLQELMEEHVKVAQERDEYQLKLAQSDDAAKLLQGGKDAAEQAAKHASEERDRALQHYRPI</sequence>
<gene>
    <name evidence="2" type="ORF">OE88DRAFT_837250</name>
</gene>